<feature type="transmembrane region" description="Helical" evidence="7">
    <location>
        <begin position="387"/>
        <end position="407"/>
    </location>
</feature>
<dbReference type="RefSeq" id="WP_202625790.1">
    <property type="nucleotide sequence ID" value="NZ_MAEI02000001.1"/>
</dbReference>
<evidence type="ECO:0000313" key="8">
    <source>
        <dbReference type="EMBL" id="MEO1781679.1"/>
    </source>
</evidence>
<keyword evidence="6 7" id="KW-0472">Membrane</keyword>
<evidence type="ECO:0000256" key="3">
    <source>
        <dbReference type="ARBA" id="ARBA00022475"/>
    </source>
</evidence>
<evidence type="ECO:0000256" key="2">
    <source>
        <dbReference type="ARBA" id="ARBA00022448"/>
    </source>
</evidence>
<evidence type="ECO:0000256" key="7">
    <source>
        <dbReference type="SAM" id="Phobius"/>
    </source>
</evidence>
<keyword evidence="4 7" id="KW-0812">Transmembrane</keyword>
<dbReference type="PANTHER" id="PTHR42925">
    <property type="entry name" value="MULTIDRUG AND TOXIN EFFLUX PROTEIN MATE FAMILY"/>
    <property type="match status" value="1"/>
</dbReference>
<dbReference type="PIRSF" id="PIRSF006603">
    <property type="entry name" value="DinF"/>
    <property type="match status" value="1"/>
</dbReference>
<reference evidence="9" key="1">
    <citation type="submission" date="2016-06" db="EMBL/GenBank/DDBJ databases">
        <title>Four novel species of enterococci isolated from chicken manure.</title>
        <authorList>
            <person name="Van Tyne D."/>
        </authorList>
    </citation>
    <scope>NUCLEOTIDE SEQUENCE [LARGE SCALE GENOMIC DNA]</scope>
    <source>
        <strain evidence="9">JM9A</strain>
    </source>
</reference>
<sequence>MSQKKILNISDRELLFLSWPIFIELFLRVVIGNINVWMIGHYSEPAVAAVGAANQLLNLTVFIYGFITVGTQIIIAQLIGAKRKAEIKTVINTALLGSVVIGVLISLAFIFFADPLLHFMNLDQELIEIGRSYLQIYGGSLFISSLTAVVIAVMRSHGFTQPALLVPMTASILAVIGNYFALYSPFGLPNFGVTGLAASSVFGNTIGLLIAVILLKKYIGFSIFDFRPKQVSKDYIKKILTYGMPSSGESLSYQGAQIVVTMIVASLGSSVLVAKSYITAISQFVYLVANALGQGNQIMIGRNVGAGEFEKAHKRGIRTMIIGVFASLIICILTFIFIEPIMGIFTTNQEVIDISRGVFLVEIVLETVRAVNIILVGSLNASGDVKFPLLCSLLVLWVISLPFSYAMAIPAHLGLIGVWIAYAIDEGLRSILMIYRWHSGVWRSKAVVNAPTPEFPETQGEALH</sequence>
<evidence type="ECO:0000256" key="6">
    <source>
        <dbReference type="ARBA" id="ARBA00023136"/>
    </source>
</evidence>
<comment type="subcellular location">
    <subcellularLocation>
        <location evidence="1">Cell membrane</location>
        <topology evidence="1">Multi-pass membrane protein</topology>
    </subcellularLocation>
</comment>
<feature type="transmembrane region" description="Helical" evidence="7">
    <location>
        <begin position="164"/>
        <end position="183"/>
    </location>
</feature>
<feature type="transmembrane region" description="Helical" evidence="7">
    <location>
        <begin position="195"/>
        <end position="215"/>
    </location>
</feature>
<protein>
    <recommendedName>
        <fullName evidence="10">MATE family efflux transporter</fullName>
    </recommendedName>
</protein>
<evidence type="ECO:0000256" key="1">
    <source>
        <dbReference type="ARBA" id="ARBA00004651"/>
    </source>
</evidence>
<keyword evidence="3" id="KW-1003">Cell membrane</keyword>
<dbReference type="InterPro" id="IPR047135">
    <property type="entry name" value="YsiQ"/>
</dbReference>
<dbReference type="Pfam" id="PF01554">
    <property type="entry name" value="MatE"/>
    <property type="match status" value="2"/>
</dbReference>
<name>A0ABV0F0V0_9ENTE</name>
<accession>A0ABV0F0V0</accession>
<reference evidence="8 9" key="2">
    <citation type="submission" date="2024-02" db="EMBL/GenBank/DDBJ databases">
        <title>The Genome Sequence of Enterococcus diestrammenae JM9A.</title>
        <authorList>
            <person name="Earl A."/>
            <person name="Manson A."/>
            <person name="Gilmore M."/>
            <person name="Sanders J."/>
            <person name="Shea T."/>
            <person name="Howe W."/>
            <person name="Livny J."/>
            <person name="Cuomo C."/>
            <person name="Neafsey D."/>
            <person name="Birren B."/>
        </authorList>
    </citation>
    <scope>NUCLEOTIDE SEQUENCE [LARGE SCALE GENOMIC DNA]</scope>
    <source>
        <strain evidence="8 9">JM9A</strain>
    </source>
</reference>
<keyword evidence="5 7" id="KW-1133">Transmembrane helix</keyword>
<evidence type="ECO:0008006" key="10">
    <source>
        <dbReference type="Google" id="ProtNLM"/>
    </source>
</evidence>
<feature type="transmembrane region" description="Helical" evidence="7">
    <location>
        <begin position="413"/>
        <end position="435"/>
    </location>
</feature>
<dbReference type="EMBL" id="MAEI02000001">
    <property type="protein sequence ID" value="MEO1781679.1"/>
    <property type="molecule type" value="Genomic_DNA"/>
</dbReference>
<feature type="transmembrane region" description="Helical" evidence="7">
    <location>
        <begin position="133"/>
        <end position="152"/>
    </location>
</feature>
<evidence type="ECO:0000313" key="9">
    <source>
        <dbReference type="Proteomes" id="UP001429357"/>
    </source>
</evidence>
<feature type="transmembrane region" description="Helical" evidence="7">
    <location>
        <begin position="321"/>
        <end position="345"/>
    </location>
</feature>
<evidence type="ECO:0000256" key="5">
    <source>
        <dbReference type="ARBA" id="ARBA00022989"/>
    </source>
</evidence>
<keyword evidence="2" id="KW-0813">Transport</keyword>
<dbReference type="InterPro" id="IPR048279">
    <property type="entry name" value="MdtK-like"/>
</dbReference>
<proteinExistence type="predicted"/>
<feature type="transmembrane region" description="Helical" evidence="7">
    <location>
        <begin position="21"/>
        <end position="39"/>
    </location>
</feature>
<feature type="transmembrane region" description="Helical" evidence="7">
    <location>
        <begin position="357"/>
        <end position="375"/>
    </location>
</feature>
<dbReference type="InterPro" id="IPR002528">
    <property type="entry name" value="MATE_fam"/>
</dbReference>
<feature type="transmembrane region" description="Helical" evidence="7">
    <location>
        <begin position="93"/>
        <end position="113"/>
    </location>
</feature>
<keyword evidence="9" id="KW-1185">Reference proteome</keyword>
<organism evidence="8 9">
    <name type="scientific">Enterococcus diestrammenae</name>
    <dbReference type="NCBI Taxonomy" id="1155073"/>
    <lineage>
        <taxon>Bacteria</taxon>
        <taxon>Bacillati</taxon>
        <taxon>Bacillota</taxon>
        <taxon>Bacilli</taxon>
        <taxon>Lactobacillales</taxon>
        <taxon>Enterococcaceae</taxon>
        <taxon>Enterococcus</taxon>
    </lineage>
</organism>
<gene>
    <name evidence="8" type="ORF">BAU18_001266</name>
</gene>
<dbReference type="PANTHER" id="PTHR42925:SF1">
    <property type="entry name" value="VIRULENCE FACTOR MVIN"/>
    <property type="match status" value="1"/>
</dbReference>
<comment type="caution">
    <text evidence="8">The sequence shown here is derived from an EMBL/GenBank/DDBJ whole genome shotgun (WGS) entry which is preliminary data.</text>
</comment>
<dbReference type="Proteomes" id="UP001429357">
    <property type="component" value="Unassembled WGS sequence"/>
</dbReference>
<dbReference type="CDD" id="cd13134">
    <property type="entry name" value="MATE_like_8"/>
    <property type="match status" value="1"/>
</dbReference>
<dbReference type="NCBIfam" id="TIGR00797">
    <property type="entry name" value="matE"/>
    <property type="match status" value="1"/>
</dbReference>
<evidence type="ECO:0000256" key="4">
    <source>
        <dbReference type="ARBA" id="ARBA00022692"/>
    </source>
</evidence>